<dbReference type="InterPro" id="IPR023213">
    <property type="entry name" value="CAT-like_dom_sf"/>
</dbReference>
<keyword evidence="3" id="KW-1185">Reference proteome</keyword>
<dbReference type="PANTHER" id="PTHR45527">
    <property type="entry name" value="NONRIBOSOMAL PEPTIDE SYNTHETASE"/>
    <property type="match status" value="1"/>
</dbReference>
<organism evidence="2 3">
    <name type="scientific">Streptomyces polygonati</name>
    <dbReference type="NCBI Taxonomy" id="1617087"/>
    <lineage>
        <taxon>Bacteria</taxon>
        <taxon>Bacillati</taxon>
        <taxon>Actinomycetota</taxon>
        <taxon>Actinomycetes</taxon>
        <taxon>Kitasatosporales</taxon>
        <taxon>Streptomycetaceae</taxon>
        <taxon>Streptomyces</taxon>
    </lineage>
</organism>
<name>A0ABV8HD24_9ACTN</name>
<gene>
    <name evidence="2" type="ORF">ACFO3J_00575</name>
</gene>
<dbReference type="SUPFAM" id="SSF52777">
    <property type="entry name" value="CoA-dependent acyltransferases"/>
    <property type="match status" value="2"/>
</dbReference>
<proteinExistence type="predicted"/>
<evidence type="ECO:0000313" key="3">
    <source>
        <dbReference type="Proteomes" id="UP001595765"/>
    </source>
</evidence>
<dbReference type="PANTHER" id="PTHR45527:SF1">
    <property type="entry name" value="FATTY ACID SYNTHASE"/>
    <property type="match status" value="1"/>
</dbReference>
<dbReference type="Pfam" id="PF00668">
    <property type="entry name" value="Condensation"/>
    <property type="match status" value="1"/>
</dbReference>
<reference evidence="3" key="1">
    <citation type="journal article" date="2019" name="Int. J. Syst. Evol. Microbiol.">
        <title>The Global Catalogue of Microorganisms (GCM) 10K type strain sequencing project: providing services to taxonomists for standard genome sequencing and annotation.</title>
        <authorList>
            <consortium name="The Broad Institute Genomics Platform"/>
            <consortium name="The Broad Institute Genome Sequencing Center for Infectious Disease"/>
            <person name="Wu L."/>
            <person name="Ma J."/>
        </authorList>
    </citation>
    <scope>NUCLEOTIDE SEQUENCE [LARGE SCALE GENOMIC DNA]</scope>
    <source>
        <strain evidence="3">CGMCC 4.7237</strain>
    </source>
</reference>
<dbReference type="Gene3D" id="3.30.559.10">
    <property type="entry name" value="Chloramphenicol acetyltransferase-like domain"/>
    <property type="match status" value="1"/>
</dbReference>
<dbReference type="EMBL" id="JBHSBB010000001">
    <property type="protein sequence ID" value="MFC4029959.1"/>
    <property type="molecule type" value="Genomic_DNA"/>
</dbReference>
<dbReference type="RefSeq" id="WP_386424672.1">
    <property type="nucleotide sequence ID" value="NZ_JBHSBB010000001.1"/>
</dbReference>
<feature type="domain" description="Condensation" evidence="1">
    <location>
        <begin position="20"/>
        <end position="363"/>
    </location>
</feature>
<evidence type="ECO:0000259" key="1">
    <source>
        <dbReference type="Pfam" id="PF00668"/>
    </source>
</evidence>
<accession>A0ABV8HD24</accession>
<dbReference type="InterPro" id="IPR001242">
    <property type="entry name" value="Condensation_dom"/>
</dbReference>
<evidence type="ECO:0000313" key="2">
    <source>
        <dbReference type="EMBL" id="MFC4029959.1"/>
    </source>
</evidence>
<dbReference type="Gene3D" id="3.30.559.30">
    <property type="entry name" value="Nonribosomal peptide synthetase, condensation domain"/>
    <property type="match status" value="1"/>
</dbReference>
<dbReference type="Proteomes" id="UP001595765">
    <property type="component" value="Unassembled WGS sequence"/>
</dbReference>
<protein>
    <submittedName>
        <fullName evidence="2">Condensation domain-containing protein</fullName>
    </submittedName>
</protein>
<sequence length="454" mass="49884">MSERELLHLDVSAARSGRAPATWGQQAIWDAVLVLGHDAAFYNVRVGFELPSPRPRAAVLEALAHAAQLHESLRTRLQPETSGGLTQILDAAGRFPVTVRTSAREDTERVGAELLAELAGLPFDCAKEWPLRIGLVEADGLVRHYAMVLSHTAVDGGGLRRLARDVVMMLDGVSPQRLRELFPATQPLDEAAYQQSERGRKRDAASRRYWITKLSEGPRTLFPPRGEQAADPRSPYAMLHSPALLPAVDHVAAARGVSGSSVLLAAAAQQTARLSRSAEPLLQVVVSNRFLPGMSQTITTVAQEGLFQLRTGYEDFGALVRWVQTGALSAYRYASYDKRLLDRDIEELRGRLPDMADHSCFYNDTREPELFRPAAEDGEAPPLARARERTRLVWPDEFSPRANVSFAVNVNDEPGEVKLAITADTSLISREEMESFLLGMEETVVEDALATGCV</sequence>
<comment type="caution">
    <text evidence="2">The sequence shown here is derived from an EMBL/GenBank/DDBJ whole genome shotgun (WGS) entry which is preliminary data.</text>
</comment>